<accession>A0A6J4HKI9</accession>
<sequence length="75" mass="7510">MTEMDSGDERTRTADEAKGAPGASAPGEQGYSGEATIGDVGAAAGPESFQEPFGRPDTSPDGEHAAAQFADPPAD</sequence>
<dbReference type="EMBL" id="CADCTF010000040">
    <property type="protein sequence ID" value="CAA9225014.1"/>
    <property type="molecule type" value="Genomic_DNA"/>
</dbReference>
<proteinExistence type="predicted"/>
<dbReference type="AlphaFoldDB" id="A0A6J4HKI9"/>
<evidence type="ECO:0000313" key="2">
    <source>
        <dbReference type="EMBL" id="CAA9225014.1"/>
    </source>
</evidence>
<protein>
    <submittedName>
        <fullName evidence="2">Uncharacterized protein</fullName>
    </submittedName>
</protein>
<feature type="compositionally biased region" description="Basic and acidic residues" evidence="1">
    <location>
        <begin position="7"/>
        <end position="18"/>
    </location>
</feature>
<gene>
    <name evidence="2" type="ORF">AVDCRST_MAG50-784</name>
</gene>
<feature type="region of interest" description="Disordered" evidence="1">
    <location>
        <begin position="1"/>
        <end position="75"/>
    </location>
</feature>
<name>A0A6J4HKI9_9ACTN</name>
<evidence type="ECO:0000256" key="1">
    <source>
        <dbReference type="SAM" id="MobiDB-lite"/>
    </source>
</evidence>
<organism evidence="2">
    <name type="scientific">uncultured Acidimicrobiales bacterium</name>
    <dbReference type="NCBI Taxonomy" id="310071"/>
    <lineage>
        <taxon>Bacteria</taxon>
        <taxon>Bacillati</taxon>
        <taxon>Actinomycetota</taxon>
        <taxon>Acidimicrobiia</taxon>
        <taxon>Acidimicrobiales</taxon>
        <taxon>environmental samples</taxon>
    </lineage>
</organism>
<reference evidence="2" key="1">
    <citation type="submission" date="2020-02" db="EMBL/GenBank/DDBJ databases">
        <authorList>
            <person name="Meier V. D."/>
        </authorList>
    </citation>
    <scope>NUCLEOTIDE SEQUENCE</scope>
    <source>
        <strain evidence="2">AVDCRST_MAG50</strain>
    </source>
</reference>